<organism evidence="2 3">
    <name type="scientific">Clostridium aestuarii</name>
    <dbReference type="NCBI Taxonomy" id="338193"/>
    <lineage>
        <taxon>Bacteria</taxon>
        <taxon>Bacillati</taxon>
        <taxon>Bacillota</taxon>
        <taxon>Clostridia</taxon>
        <taxon>Eubacteriales</taxon>
        <taxon>Clostridiaceae</taxon>
        <taxon>Clostridium</taxon>
    </lineage>
</organism>
<proteinExistence type="predicted"/>
<evidence type="ECO:0000313" key="2">
    <source>
        <dbReference type="EMBL" id="MCY6485096.1"/>
    </source>
</evidence>
<keyword evidence="1" id="KW-0175">Coiled coil</keyword>
<protein>
    <submittedName>
        <fullName evidence="2">Uncharacterized protein</fullName>
    </submittedName>
</protein>
<evidence type="ECO:0000313" key="3">
    <source>
        <dbReference type="Proteomes" id="UP001078443"/>
    </source>
</evidence>
<comment type="caution">
    <text evidence="2">The sequence shown here is derived from an EMBL/GenBank/DDBJ whole genome shotgun (WGS) entry which is preliminary data.</text>
</comment>
<accession>A0ABT4D1H2</accession>
<keyword evidence="3" id="KW-1185">Reference proteome</keyword>
<dbReference type="Proteomes" id="UP001078443">
    <property type="component" value="Unassembled WGS sequence"/>
</dbReference>
<dbReference type="EMBL" id="JAPQER010000005">
    <property type="protein sequence ID" value="MCY6485096.1"/>
    <property type="molecule type" value="Genomic_DNA"/>
</dbReference>
<evidence type="ECO:0000256" key="1">
    <source>
        <dbReference type="SAM" id="Coils"/>
    </source>
</evidence>
<name>A0ABT4D1H2_9CLOT</name>
<gene>
    <name evidence="2" type="ORF">OW763_12175</name>
</gene>
<reference evidence="2" key="1">
    <citation type="submission" date="2022-12" db="EMBL/GenBank/DDBJ databases">
        <authorList>
            <person name="Wang J."/>
        </authorList>
    </citation>
    <scope>NUCLEOTIDE SEQUENCE</scope>
    <source>
        <strain evidence="2">HY-45-18</strain>
    </source>
</reference>
<sequence length="210" mass="25179">MKDENSNLTDIEFIMRKICAFIKVDEFSYDKVDNYTNNALNEIKIKENTIKINKQENINLKESIELNKEKLDYIKKSVRDTECKLNMEKNKIRELKNILRILMSRKKVDKLKMIVIPKYIKIIKKYGDIKNIQNQIYDHSLKREDLVNEIYDLFSQKKRVDNKINKSNKIIGKLNKDCIHKEKEIKSIKGRLKILNQYMKQLYDESSKKN</sequence>
<feature type="coiled-coil region" evidence="1">
    <location>
        <begin position="78"/>
        <end position="105"/>
    </location>
</feature>
<dbReference type="RefSeq" id="WP_268041419.1">
    <property type="nucleotide sequence ID" value="NZ_JAPQER010000005.1"/>
</dbReference>